<dbReference type="Proteomes" id="UP000247188">
    <property type="component" value="Segment"/>
</dbReference>
<name>A0A2U8UNF3_9CAUD</name>
<proteinExistence type="predicted"/>
<dbReference type="RefSeq" id="YP_010754664.1">
    <property type="nucleotide sequence ID" value="NC_073462.1"/>
</dbReference>
<keyword evidence="2" id="KW-1185">Reference proteome</keyword>
<gene>
    <name evidence="1" type="primary">40</name>
    <name evidence="1" type="ORF">SEA_IBANTIK_40</name>
</gene>
<dbReference type="EMBL" id="MH155870">
    <property type="protein sequence ID" value="AWN05264.1"/>
    <property type="molecule type" value="Genomic_DNA"/>
</dbReference>
<organism evidence="1 2">
    <name type="scientific">Streptomyces phage Ibantik</name>
    <dbReference type="NCBI Taxonomy" id="2182397"/>
    <lineage>
        <taxon>Viruses</taxon>
        <taxon>Duplodnaviria</taxon>
        <taxon>Heunggongvirae</taxon>
        <taxon>Uroviricota</taxon>
        <taxon>Caudoviricetes</taxon>
        <taxon>Ibantikvirus</taxon>
        <taxon>Ibantikvirus ibantik</taxon>
    </lineage>
</organism>
<reference evidence="2" key="1">
    <citation type="submission" date="2018-04" db="EMBL/GenBank/DDBJ databases">
        <authorList>
            <person name="Go L.Y."/>
            <person name="Mitchell J.A."/>
        </authorList>
    </citation>
    <scope>NUCLEOTIDE SEQUENCE [LARGE SCALE GENOMIC DNA]</scope>
</reference>
<dbReference type="KEGG" id="vg:80019259"/>
<evidence type="ECO:0000313" key="2">
    <source>
        <dbReference type="Proteomes" id="UP000247188"/>
    </source>
</evidence>
<accession>A0A2U8UNF3</accession>
<sequence length="126" mass="14545">MWSDLDHSSHLLHRLTRDIHKGHAGDMNKRTKSRSNGFGLQKDITEDGAVILLRITNPRRLNTETLGKTLMHFFQGGYKTLILDQGKGGRVKMNLLEFLGRLQATFTESRFFFLESRLSRDMRRVG</sequence>
<evidence type="ECO:0000313" key="1">
    <source>
        <dbReference type="EMBL" id="AWN05264.1"/>
    </source>
</evidence>
<protein>
    <submittedName>
        <fullName evidence="1">Uncharacterized protein</fullName>
    </submittedName>
</protein>
<dbReference type="GeneID" id="80019259"/>